<feature type="compositionally biased region" description="Basic and acidic residues" evidence="1">
    <location>
        <begin position="158"/>
        <end position="176"/>
    </location>
</feature>
<evidence type="ECO:0000313" key="2">
    <source>
        <dbReference type="EMBL" id="CAD9972545.1"/>
    </source>
</evidence>
<dbReference type="AlphaFoldDB" id="A0A7S2YEW5"/>
<evidence type="ECO:0000256" key="1">
    <source>
        <dbReference type="SAM" id="MobiDB-lite"/>
    </source>
</evidence>
<feature type="region of interest" description="Disordered" evidence="1">
    <location>
        <begin position="1"/>
        <end position="201"/>
    </location>
</feature>
<feature type="compositionally biased region" description="Low complexity" evidence="1">
    <location>
        <begin position="118"/>
        <end position="127"/>
    </location>
</feature>
<accession>A0A7S2YEW5</accession>
<reference evidence="2" key="1">
    <citation type="submission" date="2021-01" db="EMBL/GenBank/DDBJ databases">
        <authorList>
            <person name="Corre E."/>
            <person name="Pelletier E."/>
            <person name="Niang G."/>
            <person name="Scheremetjew M."/>
            <person name="Finn R."/>
            <person name="Kale V."/>
            <person name="Holt S."/>
            <person name="Cochrane G."/>
            <person name="Meng A."/>
            <person name="Brown T."/>
            <person name="Cohen L."/>
        </authorList>
    </citation>
    <scope>NUCLEOTIDE SEQUENCE</scope>
    <source>
        <strain evidence="2">CCMP125</strain>
    </source>
</reference>
<sequence>MTTVTNALRATRKNLRQASQTMDEVVASITASLGTRDEKDDEKDPSDNQQAEKEEEPPATNDKEEEQQTKDPHFPHPYNHREHMSRSLNDKVEYTSRRIHAPTDDAPKDDSESDKKATTASNNSEETTFNEEHTVPKPWYRRMWGNMTKSRTVGVESPPRKDDSLKNPSHNEEKVPDAQSSNQNPQPSSADGTKRQPENQK</sequence>
<feature type="compositionally biased region" description="Basic and acidic residues" evidence="1">
    <location>
        <begin position="66"/>
        <end position="117"/>
    </location>
</feature>
<gene>
    <name evidence="2" type="ORF">APAL1065_LOCUS15027</name>
</gene>
<dbReference type="EMBL" id="HBHT01022411">
    <property type="protein sequence ID" value="CAD9972545.1"/>
    <property type="molecule type" value="Transcribed_RNA"/>
</dbReference>
<feature type="compositionally biased region" description="Low complexity" evidence="1">
    <location>
        <begin position="177"/>
        <end position="191"/>
    </location>
</feature>
<feature type="compositionally biased region" description="Basic and acidic residues" evidence="1">
    <location>
        <begin position="192"/>
        <end position="201"/>
    </location>
</feature>
<proteinExistence type="predicted"/>
<organism evidence="2">
    <name type="scientific">Entomoneis paludosa</name>
    <dbReference type="NCBI Taxonomy" id="265537"/>
    <lineage>
        <taxon>Eukaryota</taxon>
        <taxon>Sar</taxon>
        <taxon>Stramenopiles</taxon>
        <taxon>Ochrophyta</taxon>
        <taxon>Bacillariophyta</taxon>
        <taxon>Bacillariophyceae</taxon>
        <taxon>Bacillariophycidae</taxon>
        <taxon>Entomoneidaceae</taxon>
        <taxon>Entomoneis</taxon>
    </lineage>
</organism>
<protein>
    <submittedName>
        <fullName evidence="2">Uncharacterized protein</fullName>
    </submittedName>
</protein>
<name>A0A7S2YEW5_9STRA</name>